<dbReference type="SUPFAM" id="SSF51445">
    <property type="entry name" value="(Trans)glycosidases"/>
    <property type="match status" value="1"/>
</dbReference>
<name>A0A7G9FUI5_9FIRM</name>
<dbReference type="InterPro" id="IPR000322">
    <property type="entry name" value="Glyco_hydro_31_TIM"/>
</dbReference>
<dbReference type="InterPro" id="IPR017853">
    <property type="entry name" value="GH"/>
</dbReference>
<dbReference type="InterPro" id="IPR048395">
    <property type="entry name" value="Glyco_hydro_31_C"/>
</dbReference>
<evidence type="ECO:0000256" key="2">
    <source>
        <dbReference type="RuleBase" id="RU361185"/>
    </source>
</evidence>
<dbReference type="InterPro" id="IPR051816">
    <property type="entry name" value="Glycosyl_Hydrolase_31"/>
</dbReference>
<gene>
    <name evidence="5" type="ORF">H9Q77_14275</name>
</gene>
<dbReference type="Gene3D" id="2.60.40.1180">
    <property type="entry name" value="Golgi alpha-mannosidase II"/>
    <property type="match status" value="1"/>
</dbReference>
<feature type="domain" description="Glycoside hydrolase family 31 TIM barrel" evidence="3">
    <location>
        <begin position="17"/>
        <end position="251"/>
    </location>
</feature>
<keyword evidence="2" id="KW-0326">Glycosidase</keyword>
<dbReference type="PANTHER" id="PTHR43863">
    <property type="entry name" value="HYDROLASE, PUTATIVE (AFU_ORTHOLOGUE AFUA_1G03140)-RELATED"/>
    <property type="match status" value="1"/>
</dbReference>
<evidence type="ECO:0008006" key="7">
    <source>
        <dbReference type="Google" id="ProtNLM"/>
    </source>
</evidence>
<dbReference type="KEGG" id="ssun:H9Q77_14275"/>
<dbReference type="SUPFAM" id="SSF51011">
    <property type="entry name" value="Glycosyl hydrolase domain"/>
    <property type="match status" value="1"/>
</dbReference>
<dbReference type="GO" id="GO:0004553">
    <property type="term" value="F:hydrolase activity, hydrolyzing O-glycosyl compounds"/>
    <property type="evidence" value="ECO:0007669"/>
    <property type="project" value="InterPro"/>
</dbReference>
<keyword evidence="2" id="KW-0378">Hydrolase</keyword>
<dbReference type="InterPro" id="IPR013780">
    <property type="entry name" value="Glyco_hydro_b"/>
</dbReference>
<dbReference type="Pfam" id="PF01055">
    <property type="entry name" value="Glyco_hydro_31_2nd"/>
    <property type="match status" value="1"/>
</dbReference>
<dbReference type="RefSeq" id="WP_249325982.1">
    <property type="nucleotide sequence ID" value="NZ_CP060633.1"/>
</dbReference>
<dbReference type="AlphaFoldDB" id="A0A7G9FUI5"/>
<evidence type="ECO:0000313" key="5">
    <source>
        <dbReference type="EMBL" id="QNM02217.1"/>
    </source>
</evidence>
<organism evidence="5 6">
    <name type="scientific">Simiaoa sunii</name>
    <dbReference type="NCBI Taxonomy" id="2763672"/>
    <lineage>
        <taxon>Bacteria</taxon>
        <taxon>Bacillati</taxon>
        <taxon>Bacillota</taxon>
        <taxon>Clostridia</taxon>
        <taxon>Lachnospirales</taxon>
        <taxon>Lachnospiraceae</taxon>
        <taxon>Simiaoa</taxon>
    </lineage>
</organism>
<keyword evidence="6" id="KW-1185">Reference proteome</keyword>
<dbReference type="PANTHER" id="PTHR43863:SF2">
    <property type="entry name" value="MALTASE-GLUCOAMYLASE"/>
    <property type="match status" value="1"/>
</dbReference>
<evidence type="ECO:0000259" key="4">
    <source>
        <dbReference type="Pfam" id="PF21365"/>
    </source>
</evidence>
<dbReference type="Pfam" id="PF21365">
    <property type="entry name" value="Glyco_hydro_31_3rd"/>
    <property type="match status" value="1"/>
</dbReference>
<feature type="domain" description="Glycosyl hydrolase family 31 C-terminal" evidence="4">
    <location>
        <begin position="261"/>
        <end position="345"/>
    </location>
</feature>
<evidence type="ECO:0000313" key="6">
    <source>
        <dbReference type="Proteomes" id="UP000515981"/>
    </source>
</evidence>
<evidence type="ECO:0000259" key="3">
    <source>
        <dbReference type="Pfam" id="PF01055"/>
    </source>
</evidence>
<dbReference type="GO" id="GO:0005975">
    <property type="term" value="P:carbohydrate metabolic process"/>
    <property type="evidence" value="ECO:0007669"/>
    <property type="project" value="InterPro"/>
</dbReference>
<evidence type="ECO:0000256" key="1">
    <source>
        <dbReference type="ARBA" id="ARBA00007806"/>
    </source>
</evidence>
<comment type="similarity">
    <text evidence="1 2">Belongs to the glycosyl hydrolase 31 family.</text>
</comment>
<dbReference type="Gene3D" id="3.20.20.80">
    <property type="entry name" value="Glycosidases"/>
    <property type="match status" value="1"/>
</dbReference>
<accession>A0A7G9FUI5</accession>
<reference evidence="5 6" key="1">
    <citation type="submission" date="2020-08" db="EMBL/GenBank/DDBJ databases">
        <authorList>
            <person name="Liu C."/>
            <person name="Sun Q."/>
        </authorList>
    </citation>
    <scope>NUCLEOTIDE SEQUENCE [LARGE SCALE GENOMIC DNA]</scope>
    <source>
        <strain evidence="5 6">NSJ-8</strain>
    </source>
</reference>
<sequence length="396" mass="45330">MEPGRVSEQLDMDKEYALEHGLLVMNKAGTPYEIPMGNWFEGSYLPDFTNEETKKFWFQKRKYLSDIGVDGFKTDGGEFIYSEEVNFSDGTSGAEGKNQYCQDYVNAYSNEISEEQVLFSRAGYAGASGTPILWAGDHQSTNEELKNVLRAALSAAMSGILFWSFDIGGFAGPLPSIDLYRRSTQMAVFSPIMQWHSEPDGGQFRELMPGSDGNNERSPWNVALAYGQPEFIEEMRYWHTLREELIPYIYQTAQIAVRESKPMMRPLVYDFQEDSNVINLEDEYLFGNSMLVAPLMEENQTSRKVYLPEGQWFDFFTNKCYEGEKWIDSDPETKLPVYVKSGTTIQMEQDGKNKIFLYGKEGKDSILSDQIDITWKGKNITVKGETEQNIIFEFIQ</sequence>
<protein>
    <recommendedName>
        <fullName evidence="7">Glycosyl hydrolase</fullName>
    </recommendedName>
</protein>
<proteinExistence type="inferred from homology"/>
<dbReference type="Proteomes" id="UP000515981">
    <property type="component" value="Chromosome"/>
</dbReference>
<dbReference type="EMBL" id="CP060633">
    <property type="protein sequence ID" value="QNM02217.1"/>
    <property type="molecule type" value="Genomic_DNA"/>
</dbReference>